<evidence type="ECO:0000256" key="1">
    <source>
        <dbReference type="SAM" id="SignalP"/>
    </source>
</evidence>
<proteinExistence type="predicted"/>
<dbReference type="InterPro" id="IPR002491">
    <property type="entry name" value="ABC_transptr_periplasmic_BD"/>
</dbReference>
<dbReference type="SUPFAM" id="SSF53807">
    <property type="entry name" value="Helical backbone' metal receptor"/>
    <property type="match status" value="1"/>
</dbReference>
<dbReference type="RefSeq" id="WP_137713012.1">
    <property type="nucleotide sequence ID" value="NZ_CP034035.1"/>
</dbReference>
<dbReference type="PANTHER" id="PTHR30535">
    <property type="entry name" value="VITAMIN B12-BINDING PROTEIN"/>
    <property type="match status" value="1"/>
</dbReference>
<dbReference type="Pfam" id="PF01497">
    <property type="entry name" value="Peripla_BP_2"/>
    <property type="match status" value="1"/>
</dbReference>
<dbReference type="PANTHER" id="PTHR30535:SF34">
    <property type="entry name" value="MOLYBDATE-BINDING PROTEIN MOLA"/>
    <property type="match status" value="1"/>
</dbReference>
<dbReference type="InterPro" id="IPR050902">
    <property type="entry name" value="ABC_Transporter_SBP"/>
</dbReference>
<organism evidence="3 4">
    <name type="scientific">Brenneria rubrifaciens</name>
    <dbReference type="NCBI Taxonomy" id="55213"/>
    <lineage>
        <taxon>Bacteria</taxon>
        <taxon>Pseudomonadati</taxon>
        <taxon>Pseudomonadota</taxon>
        <taxon>Gammaproteobacteria</taxon>
        <taxon>Enterobacterales</taxon>
        <taxon>Pectobacteriaceae</taxon>
        <taxon>Brenneria</taxon>
    </lineage>
</organism>
<feature type="chain" id="PRO_5020643053" description="Fe/B12 periplasmic-binding domain-containing protein" evidence="1">
    <location>
        <begin position="19"/>
        <end position="364"/>
    </location>
</feature>
<feature type="signal peptide" evidence="1">
    <location>
        <begin position="1"/>
        <end position="18"/>
    </location>
</feature>
<evidence type="ECO:0000313" key="4">
    <source>
        <dbReference type="Proteomes" id="UP000299580"/>
    </source>
</evidence>
<dbReference type="AlphaFoldDB" id="A0A4P8QUY6"/>
<dbReference type="Proteomes" id="UP000299580">
    <property type="component" value="Chromosome"/>
</dbReference>
<reference evidence="3 4" key="1">
    <citation type="submission" date="2018-11" db="EMBL/GenBank/DDBJ databases">
        <title>Genome sequences of Brenneria nigrifluens and Brenneria rubrifaciens.</title>
        <authorList>
            <person name="Poret-Peterson A.T."/>
            <person name="McClean A.E."/>
            <person name="Kluepfel D.A."/>
        </authorList>
    </citation>
    <scope>NUCLEOTIDE SEQUENCE [LARGE SCALE GENOMIC DNA]</scope>
    <source>
        <strain evidence="3 4">6D370</strain>
    </source>
</reference>
<keyword evidence="1" id="KW-0732">Signal</keyword>
<accession>A0A4P8QUY6</accession>
<evidence type="ECO:0000313" key="3">
    <source>
        <dbReference type="EMBL" id="QCR07955.1"/>
    </source>
</evidence>
<dbReference type="KEGG" id="brb:EH207_05115"/>
<protein>
    <recommendedName>
        <fullName evidence="2">Fe/B12 periplasmic-binding domain-containing protein</fullName>
    </recommendedName>
</protein>
<dbReference type="EMBL" id="CP034035">
    <property type="protein sequence ID" value="QCR07955.1"/>
    <property type="molecule type" value="Genomic_DNA"/>
</dbReference>
<evidence type="ECO:0000259" key="2">
    <source>
        <dbReference type="PROSITE" id="PS50983"/>
    </source>
</evidence>
<dbReference type="CDD" id="cd01139">
    <property type="entry name" value="TroA_f"/>
    <property type="match status" value="1"/>
</dbReference>
<feature type="domain" description="Fe/B12 periplasmic-binding" evidence="2">
    <location>
        <begin position="37"/>
        <end position="337"/>
    </location>
</feature>
<dbReference type="Gene3D" id="3.40.50.1980">
    <property type="entry name" value="Nitrogenase molybdenum iron protein domain"/>
    <property type="match status" value="2"/>
</dbReference>
<gene>
    <name evidence="3" type="ORF">EH207_05115</name>
</gene>
<sequence length="364" mass="41329">MRTCCFIFLLLLSPLGHAKQIVDIVNRQVEVPDNPQRIIIGESRMIYTLALVEEGNPARRVVGWPGDLMRLDKQTWKRYSTAFPEMKTIPIIGNSNFSQISVEKVISLKPDLVILPVYAKKQNDHDQFEMQLVQANIPVVYVDFRVKQLTNTLPSMRILGEVLNQQDKAERFIRFYQRHIDFIRERLATVQQPKPTVMLQLHLGRKDECCTTVAQGNLADLIAFAGGNNIASGRFPGVFGQISAEAVIDANPDVYLATGMAGPQDPNLPQLGPEVSEKEARESFARSLSSEPIISRLTAIKQGRAFGIWHNFYMSPWHLLDVEIFAKVFYPELFSDLDPQKTLEEMSREFLPVTLEGTYWIPVK</sequence>
<keyword evidence="4" id="KW-1185">Reference proteome</keyword>
<dbReference type="OrthoDB" id="9775594at2"/>
<dbReference type="PROSITE" id="PS50983">
    <property type="entry name" value="FE_B12_PBP"/>
    <property type="match status" value="1"/>
</dbReference>
<name>A0A4P8QUY6_9GAMM</name>